<proteinExistence type="predicted"/>
<accession>A0A4C1ZU32</accession>
<evidence type="ECO:0000256" key="1">
    <source>
        <dbReference type="ARBA" id="ARBA00022723"/>
    </source>
</evidence>
<reference evidence="8 9" key="1">
    <citation type="journal article" date="2019" name="Commun. Biol.">
        <title>The bagworm genome reveals a unique fibroin gene that provides high tensile strength.</title>
        <authorList>
            <person name="Kono N."/>
            <person name="Nakamura H."/>
            <person name="Ohtoshi R."/>
            <person name="Tomita M."/>
            <person name="Numata K."/>
            <person name="Arakawa K."/>
        </authorList>
    </citation>
    <scope>NUCLEOTIDE SEQUENCE [LARGE SCALE GENOMIC DNA]</scope>
</reference>
<evidence type="ECO:0000313" key="9">
    <source>
        <dbReference type="Proteomes" id="UP000299102"/>
    </source>
</evidence>
<keyword evidence="3 5" id="KW-0863">Zinc-finger</keyword>
<dbReference type="AlphaFoldDB" id="A0A4C1ZU32"/>
<gene>
    <name evidence="8" type="primary">ZNF530</name>
    <name evidence="8" type="ORF">EVAR_62457_1</name>
</gene>
<dbReference type="InterPro" id="IPR036236">
    <property type="entry name" value="Znf_C2H2_sf"/>
</dbReference>
<dbReference type="SMART" id="SM00355">
    <property type="entry name" value="ZnF_C2H2"/>
    <property type="match status" value="2"/>
</dbReference>
<dbReference type="GO" id="GO:0005634">
    <property type="term" value="C:nucleus"/>
    <property type="evidence" value="ECO:0007669"/>
    <property type="project" value="TreeGrafter"/>
</dbReference>
<evidence type="ECO:0000256" key="6">
    <source>
        <dbReference type="SAM" id="MobiDB-lite"/>
    </source>
</evidence>
<feature type="domain" description="C2H2-type" evidence="7">
    <location>
        <begin position="334"/>
        <end position="361"/>
    </location>
</feature>
<dbReference type="Gene3D" id="3.30.160.60">
    <property type="entry name" value="Classic Zinc Finger"/>
    <property type="match status" value="2"/>
</dbReference>
<evidence type="ECO:0000259" key="7">
    <source>
        <dbReference type="PROSITE" id="PS50157"/>
    </source>
</evidence>
<dbReference type="GO" id="GO:0008270">
    <property type="term" value="F:zinc ion binding"/>
    <property type="evidence" value="ECO:0007669"/>
    <property type="project" value="UniProtKB-KW"/>
</dbReference>
<evidence type="ECO:0000256" key="4">
    <source>
        <dbReference type="ARBA" id="ARBA00022833"/>
    </source>
</evidence>
<evidence type="ECO:0000256" key="3">
    <source>
        <dbReference type="ARBA" id="ARBA00022771"/>
    </source>
</evidence>
<dbReference type="GO" id="GO:0000977">
    <property type="term" value="F:RNA polymerase II transcription regulatory region sequence-specific DNA binding"/>
    <property type="evidence" value="ECO:0007669"/>
    <property type="project" value="TreeGrafter"/>
</dbReference>
<protein>
    <submittedName>
        <fullName evidence="8">Zinc finger protein 530</fullName>
    </submittedName>
</protein>
<feature type="compositionally biased region" description="Basic and acidic residues" evidence="6">
    <location>
        <begin position="385"/>
        <end position="405"/>
    </location>
</feature>
<dbReference type="PANTHER" id="PTHR24409:SF295">
    <property type="entry name" value="AZ2-RELATED"/>
    <property type="match status" value="1"/>
</dbReference>
<dbReference type="InterPro" id="IPR013087">
    <property type="entry name" value="Znf_C2H2_type"/>
</dbReference>
<dbReference type="FunFam" id="3.30.160.60:FF:000624">
    <property type="entry name" value="zinc finger protein 697"/>
    <property type="match status" value="1"/>
</dbReference>
<dbReference type="OrthoDB" id="6077919at2759"/>
<dbReference type="EMBL" id="BGZK01002058">
    <property type="protein sequence ID" value="GBP90107.1"/>
    <property type="molecule type" value="Genomic_DNA"/>
</dbReference>
<dbReference type="Pfam" id="PF00096">
    <property type="entry name" value="zf-C2H2"/>
    <property type="match status" value="1"/>
</dbReference>
<dbReference type="PANTHER" id="PTHR24409">
    <property type="entry name" value="ZINC FINGER PROTEIN 142"/>
    <property type="match status" value="1"/>
</dbReference>
<keyword evidence="2" id="KW-0677">Repeat</keyword>
<dbReference type="GO" id="GO:0000981">
    <property type="term" value="F:DNA-binding transcription factor activity, RNA polymerase II-specific"/>
    <property type="evidence" value="ECO:0007669"/>
    <property type="project" value="TreeGrafter"/>
</dbReference>
<dbReference type="PROSITE" id="PS00028">
    <property type="entry name" value="ZINC_FINGER_C2H2_1"/>
    <property type="match status" value="2"/>
</dbReference>
<name>A0A4C1ZU32_EUMVA</name>
<dbReference type="SUPFAM" id="SSF57667">
    <property type="entry name" value="beta-beta-alpha zinc fingers"/>
    <property type="match status" value="1"/>
</dbReference>
<dbReference type="Proteomes" id="UP000299102">
    <property type="component" value="Unassembled WGS sequence"/>
</dbReference>
<feature type="domain" description="C2H2-type" evidence="7">
    <location>
        <begin position="362"/>
        <end position="389"/>
    </location>
</feature>
<sequence>MKAVGLQPNTSTSPAPAYYARYMQVPPRGRSRAEQSPLTIPNKALTDSPQGYPVCLPLAAAFHSLSRNIREICLTDKCDRKNLNFNDPLLLSDSGKNERSDDFYPENEQQQASFAWTEADGSLASLVSEPNFCHDLDLELDTAIKTELKESDASNSPRSTSTCRSTINWTRKTPQFSSDYVSSTSASSTSGYWKVDGHRRPWIPATSKKLLLRCRSFKWEYVLFLKIPLSKFVGNAADGKLFQSATSFGVAVIQINQTARSRQSECRGLVTYSPDQLSILDFGQRELLLPKHVIFADFKEERTRIACKVDKADPRSRLHFVKYLKRHGRTVKLWECGICSREFQHQYTLVRHLPTHTDERNFHCDSCGKSFRQLSTLSQHRAIHSTERPYECEAHPDDTKHDNMTRNRASAHASASPRSDVHGYSVENCEVSSSVGPNLPPISTMPWTTNLESVWELPGTSNLDWTLNGQEWPWRPVPFGGTGNGVVMDPMTTCHTGLAMASRQTPFALLKSETGAPLLVKMIDAILPGGKQVLVPATMEALKTNGDFIKSSQFVKLQPENISSSNIHGNILTAGGNDVITNGEVIASVDANVSNLTNNAVRVRTSATPAPPQLNRANRLPTAYEEPSKYRNLDGDVSAPYGVPLPPPLIRPQRHSYGLHDGVCSVPLAPPSPPSLSLMHEMDLFETIDCMPLGKNPPIHSYSP</sequence>
<keyword evidence="1" id="KW-0479">Metal-binding</keyword>
<evidence type="ECO:0000313" key="8">
    <source>
        <dbReference type="EMBL" id="GBP90107.1"/>
    </source>
</evidence>
<keyword evidence="4" id="KW-0862">Zinc</keyword>
<keyword evidence="9" id="KW-1185">Reference proteome</keyword>
<dbReference type="STRING" id="151549.A0A4C1ZU32"/>
<evidence type="ECO:0000256" key="5">
    <source>
        <dbReference type="PROSITE-ProRule" id="PRU00042"/>
    </source>
</evidence>
<dbReference type="PROSITE" id="PS50157">
    <property type="entry name" value="ZINC_FINGER_C2H2_2"/>
    <property type="match status" value="2"/>
</dbReference>
<evidence type="ECO:0000256" key="2">
    <source>
        <dbReference type="ARBA" id="ARBA00022737"/>
    </source>
</evidence>
<feature type="compositionally biased region" description="Low complexity" evidence="6">
    <location>
        <begin position="406"/>
        <end position="418"/>
    </location>
</feature>
<comment type="caution">
    <text evidence="8">The sequence shown here is derived from an EMBL/GenBank/DDBJ whole genome shotgun (WGS) entry which is preliminary data.</text>
</comment>
<feature type="region of interest" description="Disordered" evidence="6">
    <location>
        <begin position="385"/>
        <end position="421"/>
    </location>
</feature>
<organism evidence="8 9">
    <name type="scientific">Eumeta variegata</name>
    <name type="common">Bagworm moth</name>
    <name type="synonym">Eumeta japonica</name>
    <dbReference type="NCBI Taxonomy" id="151549"/>
    <lineage>
        <taxon>Eukaryota</taxon>
        <taxon>Metazoa</taxon>
        <taxon>Ecdysozoa</taxon>
        <taxon>Arthropoda</taxon>
        <taxon>Hexapoda</taxon>
        <taxon>Insecta</taxon>
        <taxon>Pterygota</taxon>
        <taxon>Neoptera</taxon>
        <taxon>Endopterygota</taxon>
        <taxon>Lepidoptera</taxon>
        <taxon>Glossata</taxon>
        <taxon>Ditrysia</taxon>
        <taxon>Tineoidea</taxon>
        <taxon>Psychidae</taxon>
        <taxon>Oiketicinae</taxon>
        <taxon>Eumeta</taxon>
    </lineage>
</organism>